<feature type="compositionally biased region" description="Basic and acidic residues" evidence="1">
    <location>
        <begin position="30"/>
        <end position="40"/>
    </location>
</feature>
<name>A0A7S3NHH7_9STRA</name>
<evidence type="ECO:0000313" key="2">
    <source>
        <dbReference type="EMBL" id="CAE0361212.1"/>
    </source>
</evidence>
<feature type="compositionally biased region" description="Acidic residues" evidence="1">
    <location>
        <begin position="95"/>
        <end position="115"/>
    </location>
</feature>
<evidence type="ECO:0000256" key="1">
    <source>
        <dbReference type="SAM" id="MobiDB-lite"/>
    </source>
</evidence>
<feature type="region of interest" description="Disordered" evidence="1">
    <location>
        <begin position="79"/>
        <end position="142"/>
    </location>
</feature>
<feature type="region of interest" description="Disordered" evidence="1">
    <location>
        <begin position="1"/>
        <end position="56"/>
    </location>
</feature>
<gene>
    <name evidence="2" type="ORF">ALAG00032_LOCUS1945</name>
</gene>
<dbReference type="EMBL" id="HBIJ01002828">
    <property type="protein sequence ID" value="CAE0361212.1"/>
    <property type="molecule type" value="Transcribed_RNA"/>
</dbReference>
<dbReference type="AlphaFoldDB" id="A0A7S3NHH7"/>
<proteinExistence type="predicted"/>
<accession>A0A7S3NHH7</accession>
<protein>
    <submittedName>
        <fullName evidence="2">Uncharacterized protein</fullName>
    </submittedName>
</protein>
<reference evidence="2" key="1">
    <citation type="submission" date="2021-01" db="EMBL/GenBank/DDBJ databases">
        <authorList>
            <person name="Corre E."/>
            <person name="Pelletier E."/>
            <person name="Niang G."/>
            <person name="Scheremetjew M."/>
            <person name="Finn R."/>
            <person name="Kale V."/>
            <person name="Holt S."/>
            <person name="Cochrane G."/>
            <person name="Meng A."/>
            <person name="Brown T."/>
            <person name="Cohen L."/>
        </authorList>
    </citation>
    <scope>NUCLEOTIDE SEQUENCE</scope>
    <source>
        <strain evidence="2">CCMP1510</strain>
    </source>
</reference>
<sequence length="464" mass="52514">MPPHRSPKRIPLGVRNRLPPVNEEGDDENPVQKKKMELTKENLQSVATPPPPPLEVPTAEEIAAADAALARMEEELRVQKKTADPIAIQNATIIEADEGSSESDDDDDEDEDEEEESKKGLNWHVNARRSSSRRSSVQHLSARERKAIRRLTAIMRDGGEARRAQERRDSMIAINRAQNMEAERRRQSERKRRMRSIAKIIDLSLVWDWLERMGCDDDTQRVHSNDWMDEREAAAHEIDSAEARAISDRLDAEAVSIVESIATTSMVEAFATELGLVFHGKAATKARPKVLCGLRDLTAITDLSPRVRDYDTKSGFYLIDSFLAKDICLTARRSFRDLKRLSKGLVNRGIPEALIPRLPRPRYVSGARKVFKNAFSKSHKTGNRQWEASKLPLIQTWLEKVINLIHNYISPGQSSQPEYNNKTSIVLRGPTSSANNFYAGFCCLSPAAEHFEDFLLKFAIVFHR</sequence>
<organism evidence="2">
    <name type="scientific">Aureoumbra lagunensis</name>
    <dbReference type="NCBI Taxonomy" id="44058"/>
    <lineage>
        <taxon>Eukaryota</taxon>
        <taxon>Sar</taxon>
        <taxon>Stramenopiles</taxon>
        <taxon>Ochrophyta</taxon>
        <taxon>Pelagophyceae</taxon>
        <taxon>Pelagomonadales</taxon>
        <taxon>Aureoumbra</taxon>
    </lineage>
</organism>